<dbReference type="EMBL" id="KV894166">
    <property type="protein sequence ID" value="OON18457.1"/>
    <property type="molecule type" value="Genomic_DNA"/>
</dbReference>
<evidence type="ECO:0000313" key="1">
    <source>
        <dbReference type="EMBL" id="OON18457.1"/>
    </source>
</evidence>
<reference evidence="1 2" key="1">
    <citation type="submission" date="2015-03" db="EMBL/GenBank/DDBJ databases">
        <title>Draft genome of the nematode, Opisthorchis viverrini.</title>
        <authorList>
            <person name="Mitreva M."/>
        </authorList>
    </citation>
    <scope>NUCLEOTIDE SEQUENCE [LARGE SCALE GENOMIC DNA]</scope>
    <source>
        <strain evidence="1">Khon Kaen</strain>
    </source>
</reference>
<name>A0A1S8WVG1_OPIVI</name>
<evidence type="ECO:0000313" key="2">
    <source>
        <dbReference type="Proteomes" id="UP000243686"/>
    </source>
</evidence>
<protein>
    <submittedName>
        <fullName evidence="1">Uncharacterized protein</fullName>
    </submittedName>
</protein>
<accession>A0A1S8WVG1</accession>
<gene>
    <name evidence="1" type="ORF">X801_05689</name>
</gene>
<feature type="non-terminal residue" evidence="1">
    <location>
        <position position="147"/>
    </location>
</feature>
<proteinExistence type="predicted"/>
<keyword evidence="2" id="KW-1185">Reference proteome</keyword>
<dbReference type="AlphaFoldDB" id="A0A1S8WVG1"/>
<sequence length="147" mass="17012">MYKHLTYQVPLIHPDWGIQTPIISGARSNFGEAQLQSSKAGSTLRQTQRIKVIHMDCHYNDFASRIEDNRRENSYHHYQFKSAGQYFGKQTTSVFLPKTRLTPRVTVLNNLQKFDIRSSTDPSRLTYPDADFLAHVQILDKCIGYHP</sequence>
<dbReference type="Proteomes" id="UP000243686">
    <property type="component" value="Unassembled WGS sequence"/>
</dbReference>
<organism evidence="1 2">
    <name type="scientific">Opisthorchis viverrini</name>
    <name type="common">Southeast Asian liver fluke</name>
    <dbReference type="NCBI Taxonomy" id="6198"/>
    <lineage>
        <taxon>Eukaryota</taxon>
        <taxon>Metazoa</taxon>
        <taxon>Spiralia</taxon>
        <taxon>Lophotrochozoa</taxon>
        <taxon>Platyhelminthes</taxon>
        <taxon>Trematoda</taxon>
        <taxon>Digenea</taxon>
        <taxon>Opisthorchiida</taxon>
        <taxon>Opisthorchiata</taxon>
        <taxon>Opisthorchiidae</taxon>
        <taxon>Opisthorchis</taxon>
    </lineage>
</organism>